<evidence type="ECO:0000313" key="6">
    <source>
        <dbReference type="Ensembl" id="ENSEBUP00000002487.1"/>
    </source>
</evidence>
<dbReference type="InterPro" id="IPR018502">
    <property type="entry name" value="Annexin_repeat"/>
</dbReference>
<protein>
    <submittedName>
        <fullName evidence="6">Annexin A1</fullName>
    </submittedName>
</protein>
<dbReference type="FunFam" id="1.10.220.10:FF:000002">
    <property type="entry name" value="Annexin"/>
    <property type="match status" value="1"/>
</dbReference>
<organism evidence="6 7">
    <name type="scientific">Eptatretus burgeri</name>
    <name type="common">Inshore hagfish</name>
    <dbReference type="NCBI Taxonomy" id="7764"/>
    <lineage>
        <taxon>Eukaryota</taxon>
        <taxon>Metazoa</taxon>
        <taxon>Chordata</taxon>
        <taxon>Craniata</taxon>
        <taxon>Vertebrata</taxon>
        <taxon>Cyclostomata</taxon>
        <taxon>Myxini</taxon>
        <taxon>Myxiniformes</taxon>
        <taxon>Myxinidae</taxon>
        <taxon>Eptatretinae</taxon>
        <taxon>Eptatretus</taxon>
    </lineage>
</organism>
<dbReference type="GO" id="GO:0012506">
    <property type="term" value="C:vesicle membrane"/>
    <property type="evidence" value="ECO:0007669"/>
    <property type="project" value="TreeGrafter"/>
</dbReference>
<evidence type="ECO:0000256" key="5">
    <source>
        <dbReference type="ARBA" id="ARBA00023302"/>
    </source>
</evidence>
<dbReference type="GeneTree" id="ENSGT00940000155221"/>
<dbReference type="FunFam" id="1.10.220.10:FF:000007">
    <property type="entry name" value="Annexin"/>
    <property type="match status" value="1"/>
</dbReference>
<sequence>MASSQELLNRVQHSNTSQPISFATVKPYPNFDAQEDANSLDKAIQAKGVDEHIIISMLANRTNMQRQQIADAYKKDFGKDLSQSLKNVLSGKLKDVTLSLLQPPTLFDTHALKNTMKGLGTDEESLVEILATRTNQEKKDITDTYQTEFKSTVADDIASDCSGELKKLSLALAKTSRSEKQTLDYKQIDEDAKIIYNDGVKRKDADVDKFIAILAGRSNRHLERVFEKYTTLYSKGLVHSLKQDTKGEVCQAYVGLVKAIQNTPGFFAERLHQAIEGKKDDNLLRILVSRSEKDLLAIRTQYKKKYKVSLYSSIAVGLCHGNAKHSIHHVMILCKYALCNLIA</sequence>
<reference evidence="6" key="1">
    <citation type="submission" date="2025-05" db="UniProtKB">
        <authorList>
            <consortium name="Ensembl"/>
        </authorList>
    </citation>
    <scope>IDENTIFICATION</scope>
</reference>
<evidence type="ECO:0000256" key="1">
    <source>
        <dbReference type="ARBA" id="ARBA00007831"/>
    </source>
</evidence>
<evidence type="ECO:0000313" key="7">
    <source>
        <dbReference type="Proteomes" id="UP000694388"/>
    </source>
</evidence>
<dbReference type="GO" id="GO:0005737">
    <property type="term" value="C:cytoplasm"/>
    <property type="evidence" value="ECO:0007669"/>
    <property type="project" value="TreeGrafter"/>
</dbReference>
<comment type="similarity">
    <text evidence="1">Belongs to the annexin family.</text>
</comment>
<evidence type="ECO:0000256" key="2">
    <source>
        <dbReference type="ARBA" id="ARBA00022737"/>
    </source>
</evidence>
<dbReference type="Gene3D" id="1.10.220.10">
    <property type="entry name" value="Annexin"/>
    <property type="match status" value="4"/>
</dbReference>
<dbReference type="InterPro" id="IPR037104">
    <property type="entry name" value="Annexin_sf"/>
</dbReference>
<dbReference type="GO" id="GO:0005509">
    <property type="term" value="F:calcium ion binding"/>
    <property type="evidence" value="ECO:0007669"/>
    <property type="project" value="InterPro"/>
</dbReference>
<dbReference type="GO" id="GO:0005544">
    <property type="term" value="F:calcium-dependent phospholipid binding"/>
    <property type="evidence" value="ECO:0007669"/>
    <property type="project" value="UniProtKB-KW"/>
</dbReference>
<dbReference type="InterPro" id="IPR001464">
    <property type="entry name" value="Annexin"/>
</dbReference>
<dbReference type="Ensembl" id="ENSEBUT00000002831.1">
    <property type="protein sequence ID" value="ENSEBUP00000002476.1"/>
    <property type="gene ID" value="ENSEBUG00000001922.1"/>
</dbReference>
<dbReference type="Proteomes" id="UP000694388">
    <property type="component" value="Unplaced"/>
</dbReference>
<dbReference type="PANTHER" id="PTHR10502:SF18">
    <property type="entry name" value="ANNEXIN A2-RELATED"/>
    <property type="match status" value="1"/>
</dbReference>
<dbReference type="SUPFAM" id="SSF47874">
    <property type="entry name" value="Annexin"/>
    <property type="match status" value="1"/>
</dbReference>
<dbReference type="FunFam" id="1.10.220.10:FF:000003">
    <property type="entry name" value="Annexin"/>
    <property type="match status" value="1"/>
</dbReference>
<keyword evidence="7" id="KW-1185">Reference proteome</keyword>
<dbReference type="PROSITE" id="PS51897">
    <property type="entry name" value="ANNEXIN_2"/>
    <property type="match status" value="4"/>
</dbReference>
<proteinExistence type="inferred from homology"/>
<dbReference type="PANTHER" id="PTHR10502">
    <property type="entry name" value="ANNEXIN"/>
    <property type="match status" value="1"/>
</dbReference>
<dbReference type="AlphaFoldDB" id="A0A8C4N6W3"/>
<name>A0A8C4N6W3_EPTBU</name>
<dbReference type="GO" id="GO:0005886">
    <property type="term" value="C:plasma membrane"/>
    <property type="evidence" value="ECO:0007669"/>
    <property type="project" value="TreeGrafter"/>
</dbReference>
<evidence type="ECO:0000256" key="4">
    <source>
        <dbReference type="ARBA" id="ARBA00023216"/>
    </source>
</evidence>
<dbReference type="Pfam" id="PF00191">
    <property type="entry name" value="Annexin"/>
    <property type="match status" value="4"/>
</dbReference>
<dbReference type="SMART" id="SM00335">
    <property type="entry name" value="ANX"/>
    <property type="match status" value="4"/>
</dbReference>
<evidence type="ECO:0000256" key="3">
    <source>
        <dbReference type="ARBA" id="ARBA00022837"/>
    </source>
</evidence>
<keyword evidence="4" id="KW-0041">Annexin</keyword>
<dbReference type="GO" id="GO:0005634">
    <property type="term" value="C:nucleus"/>
    <property type="evidence" value="ECO:0007669"/>
    <property type="project" value="TreeGrafter"/>
</dbReference>
<keyword evidence="5" id="KW-0111">Calcium/phospholipid-binding</keyword>
<dbReference type="GO" id="GO:0001786">
    <property type="term" value="F:phosphatidylserine binding"/>
    <property type="evidence" value="ECO:0007669"/>
    <property type="project" value="TreeGrafter"/>
</dbReference>
<keyword evidence="3" id="KW-0106">Calcium</keyword>
<keyword evidence="2" id="KW-0677">Repeat</keyword>
<dbReference type="Ensembl" id="ENSEBUT00000002842.1">
    <property type="protein sequence ID" value="ENSEBUP00000002487.1"/>
    <property type="gene ID" value="ENSEBUG00000001922.1"/>
</dbReference>
<dbReference type="PRINTS" id="PR00196">
    <property type="entry name" value="ANNEXIN"/>
</dbReference>
<accession>A0A8C4N6W3</accession>